<sequence length="194" mass="22420">MAPFYYWLSWLIVIIAIFFIEGTSLKQTLLLFAAVVMCLYSLNAEEPLLQLIHPAVLVAFGVRFWLMKTKKWLSHVWPFIFSLVCTSLYLFLIVSPLWMEFPLKSIGVCIFLFAMTFYLGNLCCAIGFWLLLNGLGILWTTIVFWQYELGAVLDLNQKMLTVLQGVLILFVIYGVLTLKKWSYHYRSKKGVAHA</sequence>
<accession>A0A4Z0H3S6</accession>
<protein>
    <submittedName>
        <fullName evidence="2">Uncharacterized protein</fullName>
    </submittedName>
</protein>
<organism evidence="2 3">
    <name type="scientific">Halobacillus salinus</name>
    <dbReference type="NCBI Taxonomy" id="192814"/>
    <lineage>
        <taxon>Bacteria</taxon>
        <taxon>Bacillati</taxon>
        <taxon>Bacillota</taxon>
        <taxon>Bacilli</taxon>
        <taxon>Bacillales</taxon>
        <taxon>Bacillaceae</taxon>
        <taxon>Halobacillus</taxon>
    </lineage>
</organism>
<dbReference type="InterPro" id="IPR014617">
    <property type="entry name" value="YphA_Bacsu"/>
</dbReference>
<proteinExistence type="predicted"/>
<dbReference type="AlphaFoldDB" id="A0A4Z0H3S6"/>
<gene>
    <name evidence="2" type="ORF">E4663_05860</name>
</gene>
<reference evidence="2 3" key="1">
    <citation type="journal article" date="2003" name="Int. J. Syst. Evol. Microbiol.">
        <title>Halobacillus salinus sp. nov., isolated from a salt lake on the coast of the East Sea in Korea.</title>
        <authorList>
            <person name="Yoon J.H."/>
            <person name="Kang K.H."/>
            <person name="Park Y.H."/>
        </authorList>
    </citation>
    <scope>NUCLEOTIDE SEQUENCE [LARGE SCALE GENOMIC DNA]</scope>
    <source>
        <strain evidence="2 3">HSL-3</strain>
    </source>
</reference>
<keyword evidence="1" id="KW-0812">Transmembrane</keyword>
<dbReference type="EMBL" id="SRJC01000001">
    <property type="protein sequence ID" value="TGB04517.1"/>
    <property type="molecule type" value="Genomic_DNA"/>
</dbReference>
<evidence type="ECO:0000256" key="1">
    <source>
        <dbReference type="SAM" id="Phobius"/>
    </source>
</evidence>
<feature type="transmembrane region" description="Helical" evidence="1">
    <location>
        <begin position="105"/>
        <end position="121"/>
    </location>
</feature>
<keyword evidence="1" id="KW-1133">Transmembrane helix</keyword>
<feature type="transmembrane region" description="Helical" evidence="1">
    <location>
        <begin position="159"/>
        <end position="178"/>
    </location>
</feature>
<feature type="transmembrane region" description="Helical" evidence="1">
    <location>
        <begin position="6"/>
        <end position="22"/>
    </location>
</feature>
<evidence type="ECO:0000313" key="3">
    <source>
        <dbReference type="Proteomes" id="UP000297982"/>
    </source>
</evidence>
<evidence type="ECO:0000313" key="2">
    <source>
        <dbReference type="EMBL" id="TGB04517.1"/>
    </source>
</evidence>
<dbReference type="Pfam" id="PF24124">
    <property type="entry name" value="YphA"/>
    <property type="match status" value="1"/>
</dbReference>
<dbReference type="RefSeq" id="WP_135326938.1">
    <property type="nucleotide sequence ID" value="NZ_SRJC01000001.1"/>
</dbReference>
<feature type="transmembrane region" description="Helical" evidence="1">
    <location>
        <begin position="79"/>
        <end position="99"/>
    </location>
</feature>
<keyword evidence="3" id="KW-1185">Reference proteome</keyword>
<dbReference type="STRING" id="192814.GCA_900166575_01575"/>
<feature type="transmembrane region" description="Helical" evidence="1">
    <location>
        <begin position="128"/>
        <end position="147"/>
    </location>
</feature>
<comment type="caution">
    <text evidence="2">The sequence shown here is derived from an EMBL/GenBank/DDBJ whole genome shotgun (WGS) entry which is preliminary data.</text>
</comment>
<feature type="transmembrane region" description="Helical" evidence="1">
    <location>
        <begin position="51"/>
        <end position="67"/>
    </location>
</feature>
<name>A0A4Z0H3S6_9BACI</name>
<keyword evidence="1" id="KW-0472">Membrane</keyword>
<dbReference type="Proteomes" id="UP000297982">
    <property type="component" value="Unassembled WGS sequence"/>
</dbReference>